<evidence type="ECO:0000313" key="2">
    <source>
        <dbReference type="Proteomes" id="UP000887013"/>
    </source>
</evidence>
<gene>
    <name evidence="1" type="ORF">NPIL_659221</name>
</gene>
<dbReference type="EMBL" id="BMAW01061107">
    <property type="protein sequence ID" value="GFT29635.1"/>
    <property type="molecule type" value="Genomic_DNA"/>
</dbReference>
<sequence>MLKSARRPKKETNDALQWEGSILLLVSKMLDINIPTPPDGVRADEFPHEFSIFLGNPHPRQSSIIRRIPRAQGTDHYRIDVCDLSLPS</sequence>
<reference evidence="1" key="1">
    <citation type="submission" date="2020-08" db="EMBL/GenBank/DDBJ databases">
        <title>Multicomponent nature underlies the extraordinary mechanical properties of spider dragline silk.</title>
        <authorList>
            <person name="Kono N."/>
            <person name="Nakamura H."/>
            <person name="Mori M."/>
            <person name="Yoshida Y."/>
            <person name="Ohtoshi R."/>
            <person name="Malay A.D."/>
            <person name="Moran D.A.P."/>
            <person name="Tomita M."/>
            <person name="Numata K."/>
            <person name="Arakawa K."/>
        </authorList>
    </citation>
    <scope>NUCLEOTIDE SEQUENCE</scope>
</reference>
<dbReference type="AlphaFoldDB" id="A0A8X6NQY4"/>
<proteinExistence type="predicted"/>
<accession>A0A8X6NQY4</accession>
<dbReference type="Proteomes" id="UP000887013">
    <property type="component" value="Unassembled WGS sequence"/>
</dbReference>
<name>A0A8X6NQY4_NEPPI</name>
<organism evidence="1 2">
    <name type="scientific">Nephila pilipes</name>
    <name type="common">Giant wood spider</name>
    <name type="synonym">Nephila maculata</name>
    <dbReference type="NCBI Taxonomy" id="299642"/>
    <lineage>
        <taxon>Eukaryota</taxon>
        <taxon>Metazoa</taxon>
        <taxon>Ecdysozoa</taxon>
        <taxon>Arthropoda</taxon>
        <taxon>Chelicerata</taxon>
        <taxon>Arachnida</taxon>
        <taxon>Araneae</taxon>
        <taxon>Araneomorphae</taxon>
        <taxon>Entelegynae</taxon>
        <taxon>Araneoidea</taxon>
        <taxon>Nephilidae</taxon>
        <taxon>Nephila</taxon>
    </lineage>
</organism>
<evidence type="ECO:0000313" key="1">
    <source>
        <dbReference type="EMBL" id="GFT29635.1"/>
    </source>
</evidence>
<keyword evidence="2" id="KW-1185">Reference proteome</keyword>
<protein>
    <submittedName>
        <fullName evidence="1">Uncharacterized protein</fullName>
    </submittedName>
</protein>
<dbReference type="OrthoDB" id="10587570at2759"/>
<comment type="caution">
    <text evidence="1">The sequence shown here is derived from an EMBL/GenBank/DDBJ whole genome shotgun (WGS) entry which is preliminary data.</text>
</comment>